<feature type="region of interest" description="Disordered" evidence="1">
    <location>
        <begin position="1"/>
        <end position="72"/>
    </location>
</feature>
<evidence type="ECO:0000313" key="2">
    <source>
        <dbReference type="EMBL" id="QTE03662.1"/>
    </source>
</evidence>
<reference evidence="2" key="1">
    <citation type="submission" date="2020-10" db="EMBL/GenBank/DDBJ databases">
        <title>CRESS DNA virus dark matter in the feces of wild birds.</title>
        <authorList>
            <person name="Yang S."/>
            <person name="Zhang W."/>
        </authorList>
    </citation>
    <scope>NUCLEOTIDE SEQUENCE</scope>
    <source>
        <strain evidence="2">Rfb200gen13</strain>
    </source>
</reference>
<organism evidence="2">
    <name type="scientific">Tarsiger cyanurus Genomoviridae sp</name>
    <dbReference type="NCBI Taxonomy" id="2814994"/>
    <lineage>
        <taxon>Viruses</taxon>
        <taxon>Monodnaviria</taxon>
        <taxon>Shotokuvirae</taxon>
        <taxon>Cressdnaviricota</taxon>
        <taxon>Repensiviricetes</taxon>
        <taxon>Geplafuvirales</taxon>
        <taxon>Genomoviridae</taxon>
    </lineage>
</organism>
<feature type="compositionally biased region" description="Polar residues" evidence="1">
    <location>
        <begin position="58"/>
        <end position="72"/>
    </location>
</feature>
<protein>
    <submittedName>
        <fullName evidence="2">Putative capsid protein</fullName>
    </submittedName>
</protein>
<feature type="compositionally biased region" description="Basic residues" evidence="1">
    <location>
        <begin position="11"/>
        <end position="55"/>
    </location>
</feature>
<dbReference type="EMBL" id="MW182998">
    <property type="protein sequence ID" value="QTE03662.1"/>
    <property type="molecule type" value="Genomic_DNA"/>
</dbReference>
<evidence type="ECO:0000256" key="1">
    <source>
        <dbReference type="SAM" id="MobiDB-lite"/>
    </source>
</evidence>
<name>A0A8A4XCW3_9VIRU</name>
<proteinExistence type="predicted"/>
<sequence length="306" mass="33951">MAYRRASGSYRAKRRTVRSKRRSAVKTRRSRRTKRTSRPMAKKRVLNLTSRKKRNGMLSWSNTASTGASQTVQPGPAYVNGVGSGFFLWQATANDLNNQTGAPGTIGQEANRTSTTCFMRGISEHVRVQTSSGLPWFWRRICFTFKGGLPFSAADSPTQSNRTFQDTSNGIQRLFFNLDVNASPNSRNNIDGLIFKGAKGVDYNDLIVAPVDTRRVTLKYDKTFTIKSGNANGTVTEKKFWHGMNKNLVYDDDETGDQEATSYSSVDSKAGMGDYYVLDIINGGTGGTTADALLLQTNSTLYWHEK</sequence>
<accession>A0A8A4XCW3</accession>